<organism evidence="2 3">
    <name type="scientific">Candidatus Desulfatibia profunda</name>
    <dbReference type="NCBI Taxonomy" id="2841695"/>
    <lineage>
        <taxon>Bacteria</taxon>
        <taxon>Pseudomonadati</taxon>
        <taxon>Thermodesulfobacteriota</taxon>
        <taxon>Desulfobacteria</taxon>
        <taxon>Desulfobacterales</taxon>
        <taxon>Desulfobacterales incertae sedis</taxon>
        <taxon>Candidatus Desulfatibia</taxon>
    </lineage>
</organism>
<dbReference type="PANTHER" id="PTHR34655:SF2">
    <property type="entry name" value="PEROXIREDOXIN FAMILY PROTEIN"/>
    <property type="match status" value="1"/>
</dbReference>
<dbReference type="Pfam" id="PF02635">
    <property type="entry name" value="DsrE"/>
    <property type="match status" value="1"/>
</dbReference>
<gene>
    <name evidence="2" type="ORF">H8E23_08805</name>
</gene>
<protein>
    <submittedName>
        <fullName evidence="2">DsrE family protein</fullName>
    </submittedName>
</protein>
<keyword evidence="1" id="KW-1133">Transmembrane helix</keyword>
<evidence type="ECO:0000313" key="3">
    <source>
        <dbReference type="Proteomes" id="UP000603434"/>
    </source>
</evidence>
<dbReference type="Gene3D" id="3.40.1260.10">
    <property type="entry name" value="DsrEFH-like"/>
    <property type="match status" value="1"/>
</dbReference>
<keyword evidence="1" id="KW-0472">Membrane</keyword>
<name>A0A8J6NVP8_9BACT</name>
<dbReference type="PANTHER" id="PTHR34655">
    <property type="entry name" value="CONSERVED WITHIN P. AEROPHILUM"/>
    <property type="match status" value="1"/>
</dbReference>
<dbReference type="InterPro" id="IPR003787">
    <property type="entry name" value="Sulphur_relay_DsrE/F-like"/>
</dbReference>
<feature type="transmembrane region" description="Helical" evidence="1">
    <location>
        <begin position="22"/>
        <end position="44"/>
    </location>
</feature>
<dbReference type="SUPFAM" id="SSF75169">
    <property type="entry name" value="DsrEFH-like"/>
    <property type="match status" value="1"/>
</dbReference>
<dbReference type="EMBL" id="JACNJH010000134">
    <property type="protein sequence ID" value="MBC8361483.1"/>
    <property type="molecule type" value="Genomic_DNA"/>
</dbReference>
<comment type="caution">
    <text evidence="2">The sequence shown here is derived from an EMBL/GenBank/DDBJ whole genome shotgun (WGS) entry which is preliminary data.</text>
</comment>
<keyword evidence="1" id="KW-0812">Transmembrane</keyword>
<evidence type="ECO:0000313" key="2">
    <source>
        <dbReference type="EMBL" id="MBC8361483.1"/>
    </source>
</evidence>
<dbReference type="AlphaFoldDB" id="A0A8J6NVP8"/>
<dbReference type="InterPro" id="IPR027396">
    <property type="entry name" value="DsrEFH-like"/>
</dbReference>
<reference evidence="2 3" key="1">
    <citation type="submission" date="2020-08" db="EMBL/GenBank/DDBJ databases">
        <title>Bridging the membrane lipid divide: bacteria of the FCB group superphylum have the potential to synthesize archaeal ether lipids.</title>
        <authorList>
            <person name="Villanueva L."/>
            <person name="Von Meijenfeldt F.A.B."/>
            <person name="Westbye A.B."/>
            <person name="Yadav S."/>
            <person name="Hopmans E.C."/>
            <person name="Dutilh B.E."/>
            <person name="Sinninghe Damste J.S."/>
        </authorList>
    </citation>
    <scope>NUCLEOTIDE SEQUENCE [LARGE SCALE GENOMIC DNA]</scope>
    <source>
        <strain evidence="2">NIOZ-UU30</strain>
    </source>
</reference>
<sequence length="124" mass="13337">MEPKKKFLYVQTSSVETPERTYAPFILGLTAIAMGMDASIFFGIKGVTIAQRGKAEKINLPQPFGSLKGAIEQAREAGVTFLVCEESARMLGIDLDKGLIDGAKVVGAATLNTLVMESDAVMYF</sequence>
<proteinExistence type="predicted"/>
<dbReference type="Proteomes" id="UP000603434">
    <property type="component" value="Unassembled WGS sequence"/>
</dbReference>
<evidence type="ECO:0000256" key="1">
    <source>
        <dbReference type="SAM" id="Phobius"/>
    </source>
</evidence>
<accession>A0A8J6NVP8</accession>